<dbReference type="InterPro" id="IPR002986">
    <property type="entry name" value="DAP_deCOOHase_LysA"/>
</dbReference>
<protein>
    <submittedName>
        <fullName evidence="7">Diaminopimelate decarboxylase family protein</fullName>
    </submittedName>
</protein>
<evidence type="ECO:0000256" key="4">
    <source>
        <dbReference type="ARBA" id="ARBA00023154"/>
    </source>
</evidence>
<dbReference type="Proteomes" id="UP001612741">
    <property type="component" value="Unassembled WGS sequence"/>
</dbReference>
<organism evidence="7 8">
    <name type="scientific">Nonomuraea typhae</name>
    <dbReference type="NCBI Taxonomy" id="2603600"/>
    <lineage>
        <taxon>Bacteria</taxon>
        <taxon>Bacillati</taxon>
        <taxon>Actinomycetota</taxon>
        <taxon>Actinomycetes</taxon>
        <taxon>Streptosporangiales</taxon>
        <taxon>Streptosporangiaceae</taxon>
        <taxon>Nonomuraea</taxon>
    </lineage>
</organism>
<dbReference type="EMBL" id="JBITGY010000015">
    <property type="protein sequence ID" value="MFI6504474.1"/>
    <property type="molecule type" value="Genomic_DNA"/>
</dbReference>
<evidence type="ECO:0000256" key="5">
    <source>
        <dbReference type="ARBA" id="ARBA00023239"/>
    </source>
</evidence>
<keyword evidence="5" id="KW-0456">Lyase</keyword>
<keyword evidence="3" id="KW-0663">Pyridoxal phosphate</keyword>
<comment type="caution">
    <text evidence="7">The sequence shown here is derived from an EMBL/GenBank/DDBJ whole genome shotgun (WGS) entry which is preliminary data.</text>
</comment>
<dbReference type="PRINTS" id="PR01181">
    <property type="entry name" value="DAPDCRBXLASE"/>
</dbReference>
<accession>A0ABW7Z8G2</accession>
<feature type="domain" description="Orn/DAP/Arg decarboxylase 2 N-terminal" evidence="6">
    <location>
        <begin position="50"/>
        <end position="319"/>
    </location>
</feature>
<evidence type="ECO:0000313" key="7">
    <source>
        <dbReference type="EMBL" id="MFI6504474.1"/>
    </source>
</evidence>
<keyword evidence="2" id="KW-0210">Decarboxylase</keyword>
<name>A0ABW7Z8G2_9ACTN</name>
<evidence type="ECO:0000256" key="2">
    <source>
        <dbReference type="ARBA" id="ARBA00022793"/>
    </source>
</evidence>
<proteinExistence type="predicted"/>
<reference evidence="7 8" key="1">
    <citation type="submission" date="2024-10" db="EMBL/GenBank/DDBJ databases">
        <title>The Natural Products Discovery Center: Release of the First 8490 Sequenced Strains for Exploring Actinobacteria Biosynthetic Diversity.</title>
        <authorList>
            <person name="Kalkreuter E."/>
            <person name="Kautsar S.A."/>
            <person name="Yang D."/>
            <person name="Bader C.D."/>
            <person name="Teijaro C.N."/>
            <person name="Fluegel L."/>
            <person name="Davis C.M."/>
            <person name="Simpson J.R."/>
            <person name="Lauterbach L."/>
            <person name="Steele A.D."/>
            <person name="Gui C."/>
            <person name="Meng S."/>
            <person name="Li G."/>
            <person name="Viehrig K."/>
            <person name="Ye F."/>
            <person name="Su P."/>
            <person name="Kiefer A.F."/>
            <person name="Nichols A."/>
            <person name="Cepeda A.J."/>
            <person name="Yan W."/>
            <person name="Fan B."/>
            <person name="Jiang Y."/>
            <person name="Adhikari A."/>
            <person name="Zheng C.-J."/>
            <person name="Schuster L."/>
            <person name="Cowan T.M."/>
            <person name="Smanski M.J."/>
            <person name="Chevrette M.G."/>
            <person name="De Carvalho L.P.S."/>
            <person name="Shen B."/>
        </authorList>
    </citation>
    <scope>NUCLEOTIDE SEQUENCE [LARGE SCALE GENOMIC DNA]</scope>
    <source>
        <strain evidence="7 8">NPDC050545</strain>
    </source>
</reference>
<dbReference type="Pfam" id="PF02784">
    <property type="entry name" value="Orn_Arg_deC_N"/>
    <property type="match status" value="1"/>
</dbReference>
<dbReference type="Gene3D" id="2.40.37.10">
    <property type="entry name" value="Lyase, Ornithine Decarboxylase, Chain A, domain 1"/>
    <property type="match status" value="1"/>
</dbReference>
<sequence length="470" mass="50484">MSESYDADAVALSDGMLRRESGRLLIEDVPVDALVERFSAPLFVLSESTLRRQARRIRAAFERAWPQGEVLVLPAVKANPVLALQRVLAQEGMGADLVGAGELEVAVRAGIDPALISLNGTGKDRATIERAVALGARVTIDDVREIELSAAAACAVGKQANLRIRLRPYYETDARMEAFGTPIADVYGTYKSGVPYDDLAEAGRALSAPELRVTGVMMHMGRYTTDLSVIGGYSRRFGELTAEVSDLWGGWTPDTIDVGGGFAPQIDGFGRADPSFIPPVPPSIERYAEVVCENLTKGLTSGGIGVEGRTLEVEPGRALFGPCGIHVATLLNVKRQTQPFPFTWYETDTTQLFLSEIPDEAGRPPVTPVRLPETGTAVDVRVVGRSCMSDVLARTATLPAMSAGDLLAFCFTGAYNDANASNLNLLPRPATVLVNGAQAHLVRRAESIEDLLVRDTLPDHLRHTFTGAAR</sequence>
<dbReference type="RefSeq" id="WP_397090218.1">
    <property type="nucleotide sequence ID" value="NZ_JBITGY010000015.1"/>
</dbReference>
<gene>
    <name evidence="7" type="ORF">ACIBG2_44315</name>
</gene>
<evidence type="ECO:0000259" key="6">
    <source>
        <dbReference type="Pfam" id="PF02784"/>
    </source>
</evidence>
<dbReference type="SUPFAM" id="SSF51419">
    <property type="entry name" value="PLP-binding barrel"/>
    <property type="match status" value="1"/>
</dbReference>
<dbReference type="InterPro" id="IPR029066">
    <property type="entry name" value="PLP-binding_barrel"/>
</dbReference>
<dbReference type="SUPFAM" id="SSF50621">
    <property type="entry name" value="Alanine racemase C-terminal domain-like"/>
    <property type="match status" value="1"/>
</dbReference>
<keyword evidence="4" id="KW-0028">Amino-acid biosynthesis</keyword>
<dbReference type="Gene3D" id="3.20.20.10">
    <property type="entry name" value="Alanine racemase"/>
    <property type="match status" value="1"/>
</dbReference>
<keyword evidence="8" id="KW-1185">Reference proteome</keyword>
<keyword evidence="4" id="KW-0457">Lysine biosynthesis</keyword>
<dbReference type="PANTHER" id="PTHR43727:SF2">
    <property type="entry name" value="GROUP IV DECARBOXYLASE"/>
    <property type="match status" value="1"/>
</dbReference>
<dbReference type="InterPro" id="IPR022644">
    <property type="entry name" value="De-COase2_N"/>
</dbReference>
<evidence type="ECO:0000313" key="8">
    <source>
        <dbReference type="Proteomes" id="UP001612741"/>
    </source>
</evidence>
<evidence type="ECO:0000256" key="1">
    <source>
        <dbReference type="ARBA" id="ARBA00001933"/>
    </source>
</evidence>
<dbReference type="PRINTS" id="PR01179">
    <property type="entry name" value="ODADCRBXLASE"/>
</dbReference>
<comment type="cofactor">
    <cofactor evidence="1">
        <name>pyridoxal 5'-phosphate</name>
        <dbReference type="ChEBI" id="CHEBI:597326"/>
    </cofactor>
</comment>
<dbReference type="InterPro" id="IPR009006">
    <property type="entry name" value="Ala_racemase/Decarboxylase_C"/>
</dbReference>
<dbReference type="InterPro" id="IPR000183">
    <property type="entry name" value="Orn/DAP/Arg_de-COase"/>
</dbReference>
<dbReference type="PANTHER" id="PTHR43727">
    <property type="entry name" value="DIAMINOPIMELATE DECARBOXYLASE"/>
    <property type="match status" value="1"/>
</dbReference>
<evidence type="ECO:0000256" key="3">
    <source>
        <dbReference type="ARBA" id="ARBA00022898"/>
    </source>
</evidence>